<accession>A0A067PCK1</accession>
<dbReference type="InterPro" id="IPR036291">
    <property type="entry name" value="NAD(P)-bd_dom_sf"/>
</dbReference>
<dbReference type="Gene3D" id="3.90.180.10">
    <property type="entry name" value="Medium-chain alcohol dehydrogenases, catalytic domain"/>
    <property type="match status" value="1"/>
</dbReference>
<dbReference type="FunCoup" id="A0A067PCK1">
    <property type="interactions" value="9"/>
</dbReference>
<dbReference type="PANTHER" id="PTHR45348:SF2">
    <property type="entry name" value="ZINC-TYPE ALCOHOL DEHYDROGENASE-LIKE PROTEIN C2E1P3.01"/>
    <property type="match status" value="1"/>
</dbReference>
<dbReference type="Pfam" id="PF00107">
    <property type="entry name" value="ADH_zinc_N"/>
    <property type="match status" value="1"/>
</dbReference>
<dbReference type="Pfam" id="PF08240">
    <property type="entry name" value="ADH_N"/>
    <property type="match status" value="1"/>
</dbReference>
<dbReference type="SUPFAM" id="SSF50129">
    <property type="entry name" value="GroES-like"/>
    <property type="match status" value="1"/>
</dbReference>
<dbReference type="InterPro" id="IPR047122">
    <property type="entry name" value="Trans-enoyl_RdTase-like"/>
</dbReference>
<dbReference type="PANTHER" id="PTHR45348">
    <property type="entry name" value="HYPOTHETICAL OXIDOREDUCTASE (EUROFUNG)"/>
    <property type="match status" value="1"/>
</dbReference>
<feature type="domain" description="Enoyl reductase (ER)" evidence="1">
    <location>
        <begin position="14"/>
        <end position="345"/>
    </location>
</feature>
<organism evidence="2 3">
    <name type="scientific">Jaapia argillacea MUCL 33604</name>
    <dbReference type="NCBI Taxonomy" id="933084"/>
    <lineage>
        <taxon>Eukaryota</taxon>
        <taxon>Fungi</taxon>
        <taxon>Dikarya</taxon>
        <taxon>Basidiomycota</taxon>
        <taxon>Agaricomycotina</taxon>
        <taxon>Agaricomycetes</taxon>
        <taxon>Agaricomycetidae</taxon>
        <taxon>Jaapiales</taxon>
        <taxon>Jaapiaceae</taxon>
        <taxon>Jaapia</taxon>
    </lineage>
</organism>
<dbReference type="AlphaFoldDB" id="A0A067PCK1"/>
<reference evidence="3" key="1">
    <citation type="journal article" date="2014" name="Proc. Natl. Acad. Sci. U.S.A.">
        <title>Extensive sampling of basidiomycete genomes demonstrates inadequacy of the white-rot/brown-rot paradigm for wood decay fungi.</title>
        <authorList>
            <person name="Riley R."/>
            <person name="Salamov A.A."/>
            <person name="Brown D.W."/>
            <person name="Nagy L.G."/>
            <person name="Floudas D."/>
            <person name="Held B.W."/>
            <person name="Levasseur A."/>
            <person name="Lombard V."/>
            <person name="Morin E."/>
            <person name="Otillar R."/>
            <person name="Lindquist E.A."/>
            <person name="Sun H."/>
            <person name="LaButti K.M."/>
            <person name="Schmutz J."/>
            <person name="Jabbour D."/>
            <person name="Luo H."/>
            <person name="Baker S.E."/>
            <person name="Pisabarro A.G."/>
            <person name="Walton J.D."/>
            <person name="Blanchette R.A."/>
            <person name="Henrissat B."/>
            <person name="Martin F."/>
            <person name="Cullen D."/>
            <person name="Hibbett D.S."/>
            <person name="Grigoriev I.V."/>
        </authorList>
    </citation>
    <scope>NUCLEOTIDE SEQUENCE [LARGE SCALE GENOMIC DNA]</scope>
    <source>
        <strain evidence="3">MUCL 33604</strain>
    </source>
</reference>
<dbReference type="InterPro" id="IPR013149">
    <property type="entry name" value="ADH-like_C"/>
</dbReference>
<dbReference type="HOGENOM" id="CLU_026673_16_5_1"/>
<dbReference type="Gene3D" id="3.40.50.720">
    <property type="entry name" value="NAD(P)-binding Rossmann-like Domain"/>
    <property type="match status" value="1"/>
</dbReference>
<name>A0A067PCK1_9AGAM</name>
<gene>
    <name evidence="2" type="ORF">JAAARDRAFT_39901</name>
</gene>
<evidence type="ECO:0000313" key="2">
    <source>
        <dbReference type="EMBL" id="KDQ52648.1"/>
    </source>
</evidence>
<dbReference type="SMART" id="SM00829">
    <property type="entry name" value="PKS_ER"/>
    <property type="match status" value="1"/>
</dbReference>
<proteinExistence type="predicted"/>
<dbReference type="EMBL" id="KL197738">
    <property type="protein sequence ID" value="KDQ52648.1"/>
    <property type="molecule type" value="Genomic_DNA"/>
</dbReference>
<dbReference type="InterPro" id="IPR011032">
    <property type="entry name" value="GroES-like_sf"/>
</dbReference>
<protein>
    <recommendedName>
        <fullName evidence="1">Enoyl reductase (ER) domain-containing protein</fullName>
    </recommendedName>
</protein>
<dbReference type="OrthoDB" id="3233595at2759"/>
<dbReference type="InterPro" id="IPR020843">
    <property type="entry name" value="ER"/>
</dbReference>
<sequence>MVQQKALLLPEKFGKLVVGERAIPKVEPGWVLVKIEATALNPVDWKIVKYGVFVEQFPAVLGTDAAGIIEEVGEGVTNVVKGDRVLFQGWYQSSDRTTFQQFSVVPAEFVAKVPSKISLDQAASIPLTLATAALGLYGKQPTKGSAGLSPPWEEAGRGKYEGKPILVLGGSSSVGQFAIQLAALSGFSPIIATASASNASYLKSIGVSHFIDRHTPTAELLVEVRSIIGSNPLEIVYDAVALPDTQKAGYELLSKGGQIVVTLNPVVDEETAAKEGKKFVHVFGNVNDPNQRETGKSLYSKLSGLLEDGSLEPNRVEVLPNGLEGIVGGLKRLEDDSISGIKLVARPQETA</sequence>
<dbReference type="STRING" id="933084.A0A067PCK1"/>
<dbReference type="InParanoid" id="A0A067PCK1"/>
<dbReference type="CDD" id="cd08249">
    <property type="entry name" value="enoyl_reductase_like"/>
    <property type="match status" value="1"/>
</dbReference>
<dbReference type="Proteomes" id="UP000027265">
    <property type="component" value="Unassembled WGS sequence"/>
</dbReference>
<dbReference type="InterPro" id="IPR013154">
    <property type="entry name" value="ADH-like_N"/>
</dbReference>
<keyword evidence="3" id="KW-1185">Reference proteome</keyword>
<dbReference type="SUPFAM" id="SSF51735">
    <property type="entry name" value="NAD(P)-binding Rossmann-fold domains"/>
    <property type="match status" value="1"/>
</dbReference>
<evidence type="ECO:0000259" key="1">
    <source>
        <dbReference type="SMART" id="SM00829"/>
    </source>
</evidence>
<dbReference type="GO" id="GO:0016651">
    <property type="term" value="F:oxidoreductase activity, acting on NAD(P)H"/>
    <property type="evidence" value="ECO:0007669"/>
    <property type="project" value="InterPro"/>
</dbReference>
<evidence type="ECO:0000313" key="3">
    <source>
        <dbReference type="Proteomes" id="UP000027265"/>
    </source>
</evidence>